<comment type="subcellular location">
    <subcellularLocation>
        <location evidence="2">Cell membrane</location>
        <topology evidence="2">Multi-pass membrane protein</topology>
    </subcellularLocation>
</comment>
<evidence type="ECO:0000259" key="17">
    <source>
        <dbReference type="PROSITE" id="PS50894"/>
    </source>
</evidence>
<dbReference type="InterPro" id="IPR036641">
    <property type="entry name" value="HPT_dom_sf"/>
</dbReference>
<dbReference type="InterPro" id="IPR005467">
    <property type="entry name" value="His_kinase_dom"/>
</dbReference>
<dbReference type="EC" id="2.7.13.3" evidence="3"/>
<dbReference type="SUPFAM" id="SSF55874">
    <property type="entry name" value="ATPase domain of HSP90 chaperone/DNA topoisomerase II/histidine kinase"/>
    <property type="match status" value="1"/>
</dbReference>
<dbReference type="Pfam" id="PF00512">
    <property type="entry name" value="HisKA"/>
    <property type="match status" value="1"/>
</dbReference>
<dbReference type="Gene3D" id="3.30.565.10">
    <property type="entry name" value="Histidine kinase-like ATPase, C-terminal domain"/>
    <property type="match status" value="1"/>
</dbReference>
<dbReference type="Gene3D" id="3.40.50.2300">
    <property type="match status" value="2"/>
</dbReference>
<dbReference type="InterPro" id="IPR003661">
    <property type="entry name" value="HisK_dim/P_dom"/>
</dbReference>
<evidence type="ECO:0000256" key="2">
    <source>
        <dbReference type="ARBA" id="ARBA00004651"/>
    </source>
</evidence>
<keyword evidence="5 13" id="KW-0597">Phosphoprotein</keyword>
<dbReference type="SUPFAM" id="SSF52172">
    <property type="entry name" value="CheY-like"/>
    <property type="match status" value="2"/>
</dbReference>
<feature type="modified residue" description="4-aspartylphosphate" evidence="13">
    <location>
        <position position="346"/>
    </location>
</feature>
<dbReference type="InterPro" id="IPR011006">
    <property type="entry name" value="CheY-like_superfamily"/>
</dbReference>
<dbReference type="CDD" id="cd00082">
    <property type="entry name" value="HisKA"/>
    <property type="match status" value="1"/>
</dbReference>
<evidence type="ECO:0000256" key="8">
    <source>
        <dbReference type="ARBA" id="ARBA00022840"/>
    </source>
</evidence>
<dbReference type="SMART" id="SM00448">
    <property type="entry name" value="REC"/>
    <property type="match status" value="2"/>
</dbReference>
<dbReference type="SUPFAM" id="SSF47226">
    <property type="entry name" value="Histidine-containing phosphotransfer domain, HPT domain"/>
    <property type="match status" value="1"/>
</dbReference>
<feature type="domain" description="Response regulatory" evidence="15">
    <location>
        <begin position="294"/>
        <end position="414"/>
    </location>
</feature>
<evidence type="ECO:0000259" key="15">
    <source>
        <dbReference type="PROSITE" id="PS50110"/>
    </source>
</evidence>
<accession>A0ABQ6ZCA1</accession>
<proteinExistence type="predicted"/>
<feature type="modified residue" description="4-aspartylphosphate" evidence="13">
    <location>
        <position position="489"/>
    </location>
</feature>
<reference evidence="18 19" key="1">
    <citation type="submission" date="2017-10" db="EMBL/GenBank/DDBJ databases">
        <title>Whole genome sequencing of members of genus Pseudoxanthomonas.</title>
        <authorList>
            <person name="Kumar S."/>
            <person name="Bansal K."/>
            <person name="Kaur A."/>
            <person name="Patil P."/>
            <person name="Sharma S."/>
            <person name="Patil P.B."/>
        </authorList>
    </citation>
    <scope>NUCLEOTIDE SEQUENCE [LARGE SCALE GENOMIC DNA]</scope>
    <source>
        <strain evidence="18 19">DSM 17109</strain>
    </source>
</reference>
<dbReference type="SUPFAM" id="SSF47384">
    <property type="entry name" value="Homodimeric domain of signal transducing histidine kinase"/>
    <property type="match status" value="1"/>
</dbReference>
<dbReference type="SMART" id="SM00387">
    <property type="entry name" value="HATPase_c"/>
    <property type="match status" value="1"/>
</dbReference>
<dbReference type="PROSITE" id="PS50110">
    <property type="entry name" value="RESPONSE_REGULATORY"/>
    <property type="match status" value="2"/>
</dbReference>
<dbReference type="PROSITE" id="PS50113">
    <property type="entry name" value="PAC"/>
    <property type="match status" value="1"/>
</dbReference>
<evidence type="ECO:0000313" key="19">
    <source>
        <dbReference type="Proteomes" id="UP000781710"/>
    </source>
</evidence>
<dbReference type="InterPro" id="IPR036097">
    <property type="entry name" value="HisK_dim/P_sf"/>
</dbReference>
<evidence type="ECO:0000256" key="7">
    <source>
        <dbReference type="ARBA" id="ARBA00022741"/>
    </source>
</evidence>
<keyword evidence="19" id="KW-1185">Reference proteome</keyword>
<keyword evidence="7" id="KW-0547">Nucleotide-binding</keyword>
<keyword evidence="10" id="KW-0902">Two-component regulatory system</keyword>
<gene>
    <name evidence="18" type="ORF">CSC78_18655</name>
</gene>
<keyword evidence="6" id="KW-0812">Transmembrane</keyword>
<dbReference type="PRINTS" id="PR00344">
    <property type="entry name" value="BCTRLSENSOR"/>
</dbReference>
<feature type="domain" description="Response regulatory" evidence="15">
    <location>
        <begin position="438"/>
        <end position="556"/>
    </location>
</feature>
<evidence type="ECO:0000256" key="3">
    <source>
        <dbReference type="ARBA" id="ARBA00012438"/>
    </source>
</evidence>
<dbReference type="PANTHER" id="PTHR45339:SF1">
    <property type="entry name" value="HYBRID SIGNAL TRANSDUCTION HISTIDINE KINASE J"/>
    <property type="match status" value="1"/>
</dbReference>
<feature type="domain" description="HPt" evidence="17">
    <location>
        <begin position="601"/>
        <end position="692"/>
    </location>
</feature>
<dbReference type="PANTHER" id="PTHR45339">
    <property type="entry name" value="HYBRID SIGNAL TRANSDUCTION HISTIDINE KINASE J"/>
    <property type="match status" value="1"/>
</dbReference>
<dbReference type="PROSITE" id="PS50894">
    <property type="entry name" value="HPT"/>
    <property type="match status" value="1"/>
</dbReference>
<dbReference type="Gene3D" id="1.20.120.160">
    <property type="entry name" value="HPT domain"/>
    <property type="match status" value="1"/>
</dbReference>
<dbReference type="Pfam" id="PF02518">
    <property type="entry name" value="HATPase_c"/>
    <property type="match status" value="1"/>
</dbReference>
<keyword evidence="8" id="KW-0067">ATP-binding</keyword>
<dbReference type="CDD" id="cd16922">
    <property type="entry name" value="HATPase_EvgS-ArcB-TorS-like"/>
    <property type="match status" value="1"/>
</dbReference>
<feature type="modified residue" description="Phosphohistidine" evidence="12">
    <location>
        <position position="640"/>
    </location>
</feature>
<dbReference type="CDD" id="cd17546">
    <property type="entry name" value="REC_hyHK_CKI1_RcsC-like"/>
    <property type="match status" value="2"/>
</dbReference>
<feature type="domain" description="PAC" evidence="16">
    <location>
        <begin position="1"/>
        <end position="39"/>
    </location>
</feature>
<dbReference type="Proteomes" id="UP000781710">
    <property type="component" value="Unassembled WGS sequence"/>
</dbReference>
<evidence type="ECO:0000256" key="5">
    <source>
        <dbReference type="ARBA" id="ARBA00022553"/>
    </source>
</evidence>
<evidence type="ECO:0000256" key="4">
    <source>
        <dbReference type="ARBA" id="ARBA00022475"/>
    </source>
</evidence>
<sequence length="786" mass="84841">MPVALNVSALRDEHGVASGFLVMASDLTEQKRRDAELHQAISAAEHANRSKSDFLANMSHEIRTPMNAILGMLYLLDRVDLPAVAQDMVRKINLAARSLLSIINDVLDFSKIEAGRIEVEEAPFDLAEVLDNVATLMGSAVETRTVEMLVSPAPEDARHLRGDALRLGQVLVNLVSNAIKFTERGEVSLRVERLSADDPGTARLCFVVSDTGIGIPMEKQAMIFSPFSQVDSSTTRRFGGTGLGLSICNRLVTLMGGTLQVDSTPGQGSTFRFDLVFPLAEAPEETTPQRGPWHVLVVDDHDIAREHLSRVVRGFGWIAEEAASGTGAIARVADADGVPCDVVLMDWQMPGVDGLSAAADIRRRLGTSQQPIIIMVTAFERKLVDHEPHRHAVDAVLTKPVTASVLYNAINEVLARRDPGLLSRRAAPRSGHRLAGYHLLVVDDSEINREVAQRILEGEGASVAQASDGLEALELLGATPQRFDAVLMDVQMPVMDGYEATRRIRALPALAHLPVIALTAGAFKPQQDAALAAGMNAFVAKPFEVPDLVAAITRLAPLPASPPSEPPTPADAHDATPTIAAPENIDPQLLDVQRGLAYWRDEVPYKRYLAQFARRYGNLVETLELSLRRHETMQACADVHRMRGAAASLAMSSLVAISADIEEHLRQGEDVADLLPSLRVTLDETLQDVAQYVGSGAAPEAPTASQIDDPIIALKALLAALDSDDADMIEGAFGRISAGVLPGDARDRLALRIEEFDYRAAEAEAKVLLHDLDARVPDPPPGVDEE</sequence>
<keyword evidence="9" id="KW-1133">Transmembrane helix</keyword>
<keyword evidence="11" id="KW-0472">Membrane</keyword>
<evidence type="ECO:0000256" key="11">
    <source>
        <dbReference type="ARBA" id="ARBA00023136"/>
    </source>
</evidence>
<protein>
    <recommendedName>
        <fullName evidence="3">histidine kinase</fullName>
        <ecNumber evidence="3">2.7.13.3</ecNumber>
    </recommendedName>
</protein>
<dbReference type="InterPro" id="IPR003594">
    <property type="entry name" value="HATPase_dom"/>
</dbReference>
<evidence type="ECO:0000259" key="14">
    <source>
        <dbReference type="PROSITE" id="PS50109"/>
    </source>
</evidence>
<evidence type="ECO:0000259" key="16">
    <source>
        <dbReference type="PROSITE" id="PS50113"/>
    </source>
</evidence>
<evidence type="ECO:0000256" key="12">
    <source>
        <dbReference type="PROSITE-ProRule" id="PRU00110"/>
    </source>
</evidence>
<evidence type="ECO:0000256" key="6">
    <source>
        <dbReference type="ARBA" id="ARBA00022692"/>
    </source>
</evidence>
<dbReference type="InterPro" id="IPR036890">
    <property type="entry name" value="HATPase_C_sf"/>
</dbReference>
<dbReference type="InterPro" id="IPR008207">
    <property type="entry name" value="Sig_transdc_His_kin_Hpt_dom"/>
</dbReference>
<dbReference type="Gene3D" id="1.10.287.130">
    <property type="match status" value="1"/>
</dbReference>
<dbReference type="PROSITE" id="PS50109">
    <property type="entry name" value="HIS_KIN"/>
    <property type="match status" value="1"/>
</dbReference>
<dbReference type="Pfam" id="PF00072">
    <property type="entry name" value="Response_reg"/>
    <property type="match status" value="2"/>
</dbReference>
<feature type="domain" description="Histidine kinase" evidence="14">
    <location>
        <begin position="57"/>
        <end position="279"/>
    </location>
</feature>
<dbReference type="InterPro" id="IPR004358">
    <property type="entry name" value="Sig_transdc_His_kin-like_C"/>
</dbReference>
<name>A0ABQ6ZCA1_9GAMM</name>
<evidence type="ECO:0000256" key="10">
    <source>
        <dbReference type="ARBA" id="ARBA00023012"/>
    </source>
</evidence>
<organism evidence="18 19">
    <name type="scientific">Pseudoxanthomonas japonensis</name>
    <dbReference type="NCBI Taxonomy" id="69284"/>
    <lineage>
        <taxon>Bacteria</taxon>
        <taxon>Pseudomonadati</taxon>
        <taxon>Pseudomonadota</taxon>
        <taxon>Gammaproteobacteria</taxon>
        <taxon>Lysobacterales</taxon>
        <taxon>Lysobacteraceae</taxon>
        <taxon>Pseudoxanthomonas</taxon>
    </lineage>
</organism>
<dbReference type="InterPro" id="IPR000700">
    <property type="entry name" value="PAS-assoc_C"/>
</dbReference>
<dbReference type="EMBL" id="PDWW01000048">
    <property type="protein sequence ID" value="KAF1720210.1"/>
    <property type="molecule type" value="Genomic_DNA"/>
</dbReference>
<comment type="caution">
    <text evidence="18">The sequence shown here is derived from an EMBL/GenBank/DDBJ whole genome shotgun (WGS) entry which is preliminary data.</text>
</comment>
<dbReference type="Gene3D" id="3.30.450.20">
    <property type="entry name" value="PAS domain"/>
    <property type="match status" value="1"/>
</dbReference>
<evidence type="ECO:0000256" key="9">
    <source>
        <dbReference type="ARBA" id="ARBA00022989"/>
    </source>
</evidence>
<comment type="catalytic activity">
    <reaction evidence="1">
        <text>ATP + protein L-histidine = ADP + protein N-phospho-L-histidine.</text>
        <dbReference type="EC" id="2.7.13.3"/>
    </reaction>
</comment>
<evidence type="ECO:0000313" key="18">
    <source>
        <dbReference type="EMBL" id="KAF1720210.1"/>
    </source>
</evidence>
<dbReference type="SMART" id="SM00388">
    <property type="entry name" value="HisKA"/>
    <property type="match status" value="1"/>
</dbReference>
<keyword evidence="4" id="KW-1003">Cell membrane</keyword>
<evidence type="ECO:0000256" key="1">
    <source>
        <dbReference type="ARBA" id="ARBA00000085"/>
    </source>
</evidence>
<dbReference type="InterPro" id="IPR001789">
    <property type="entry name" value="Sig_transdc_resp-reg_receiver"/>
</dbReference>
<evidence type="ECO:0000256" key="13">
    <source>
        <dbReference type="PROSITE-ProRule" id="PRU00169"/>
    </source>
</evidence>